<keyword evidence="1" id="KW-1133">Transmembrane helix</keyword>
<organism evidence="2 3">
    <name type="scientific">Leptosia nina</name>
    <dbReference type="NCBI Taxonomy" id="320188"/>
    <lineage>
        <taxon>Eukaryota</taxon>
        <taxon>Metazoa</taxon>
        <taxon>Ecdysozoa</taxon>
        <taxon>Arthropoda</taxon>
        <taxon>Hexapoda</taxon>
        <taxon>Insecta</taxon>
        <taxon>Pterygota</taxon>
        <taxon>Neoptera</taxon>
        <taxon>Endopterygota</taxon>
        <taxon>Lepidoptera</taxon>
        <taxon>Glossata</taxon>
        <taxon>Ditrysia</taxon>
        <taxon>Papilionoidea</taxon>
        <taxon>Pieridae</taxon>
        <taxon>Pierinae</taxon>
        <taxon>Leptosia</taxon>
    </lineage>
</organism>
<evidence type="ECO:0000256" key="1">
    <source>
        <dbReference type="SAM" id="Phobius"/>
    </source>
</evidence>
<dbReference type="AlphaFoldDB" id="A0AAV1JJ83"/>
<sequence length="132" mass="15297">MEDTDTFAAVTEAVKNADVVSMLQKIVATSTQDEEAEEIREKIQNVLDRYNDMSEGEKGVFVEQLKEALAMKLSMKMQENFAEDASYLPLWIAAFVVVFILVFFGYKLYKSIKEKEIKREEKKKQKQSKKKK</sequence>
<keyword evidence="1" id="KW-0472">Membrane</keyword>
<keyword evidence="1" id="KW-0812">Transmembrane</keyword>
<evidence type="ECO:0000313" key="3">
    <source>
        <dbReference type="Proteomes" id="UP001497472"/>
    </source>
</evidence>
<reference evidence="2 3" key="1">
    <citation type="submission" date="2023-11" db="EMBL/GenBank/DDBJ databases">
        <authorList>
            <person name="Okamura Y."/>
        </authorList>
    </citation>
    <scope>NUCLEOTIDE SEQUENCE [LARGE SCALE GENOMIC DNA]</scope>
</reference>
<protein>
    <submittedName>
        <fullName evidence="2">Uncharacterized protein</fullName>
    </submittedName>
</protein>
<dbReference type="Proteomes" id="UP001497472">
    <property type="component" value="Unassembled WGS sequence"/>
</dbReference>
<accession>A0AAV1JJ83</accession>
<evidence type="ECO:0000313" key="2">
    <source>
        <dbReference type="EMBL" id="CAK1548980.1"/>
    </source>
</evidence>
<feature type="transmembrane region" description="Helical" evidence="1">
    <location>
        <begin position="87"/>
        <end position="109"/>
    </location>
</feature>
<name>A0AAV1JJ83_9NEOP</name>
<dbReference type="EMBL" id="CAVLEF010000011">
    <property type="protein sequence ID" value="CAK1548980.1"/>
    <property type="molecule type" value="Genomic_DNA"/>
</dbReference>
<keyword evidence="3" id="KW-1185">Reference proteome</keyword>
<proteinExistence type="predicted"/>
<comment type="caution">
    <text evidence="2">The sequence shown here is derived from an EMBL/GenBank/DDBJ whole genome shotgun (WGS) entry which is preliminary data.</text>
</comment>
<gene>
    <name evidence="2" type="ORF">LNINA_LOCUS8324</name>
</gene>